<sequence length="73" mass="8147">TRFQSHRSSLPTLIGYGVYGRVLPVSLPNCQFPLQSNEKLWRPISGGITSPNWLDCTNGTDQHRSEQSSPAMM</sequence>
<dbReference type="EMBL" id="GAIX01013283">
    <property type="protein sequence ID" value="JAA79277.1"/>
    <property type="molecule type" value="Transcribed_RNA"/>
</dbReference>
<protein>
    <submittedName>
        <fullName evidence="2">Uncharacterized protein</fullName>
    </submittedName>
</protein>
<evidence type="ECO:0000313" key="2">
    <source>
        <dbReference type="EMBL" id="JAA79277.1"/>
    </source>
</evidence>
<feature type="region of interest" description="Disordered" evidence="1">
    <location>
        <begin position="52"/>
        <end position="73"/>
    </location>
</feature>
<reference evidence="2" key="2">
    <citation type="submission" date="2013-05" db="EMBL/GenBank/DDBJ databases">
        <authorList>
            <person name="Carter J.-M."/>
            <person name="Baker S.C."/>
            <person name="Pink R."/>
            <person name="Carter D.R.F."/>
            <person name="Collins A."/>
            <person name="Tomlin J."/>
            <person name="Gibbs M."/>
            <person name="Breuker C.J."/>
        </authorList>
    </citation>
    <scope>NUCLEOTIDE SEQUENCE</scope>
    <source>
        <tissue evidence="2">Ovary</tissue>
    </source>
</reference>
<proteinExistence type="predicted"/>
<reference evidence="2" key="1">
    <citation type="journal article" date="2013" name="BMC Genomics">
        <title>Unscrambling butterfly oogenesis.</title>
        <authorList>
            <person name="Carter J.M."/>
            <person name="Baker S.C."/>
            <person name="Pink R."/>
            <person name="Carter D.R."/>
            <person name="Collins A."/>
            <person name="Tomlin J."/>
            <person name="Gibbs M."/>
            <person name="Breuker C.J."/>
        </authorList>
    </citation>
    <scope>NUCLEOTIDE SEQUENCE</scope>
    <source>
        <tissue evidence="2">Ovary</tissue>
    </source>
</reference>
<name>S4PSS4_9NEOP</name>
<organism evidence="2">
    <name type="scientific">Pararge aegeria</name>
    <name type="common">speckled wood butterfly</name>
    <dbReference type="NCBI Taxonomy" id="116150"/>
    <lineage>
        <taxon>Eukaryota</taxon>
        <taxon>Metazoa</taxon>
        <taxon>Ecdysozoa</taxon>
        <taxon>Arthropoda</taxon>
        <taxon>Hexapoda</taxon>
        <taxon>Insecta</taxon>
        <taxon>Pterygota</taxon>
        <taxon>Neoptera</taxon>
        <taxon>Endopterygota</taxon>
        <taxon>Lepidoptera</taxon>
        <taxon>Glossata</taxon>
        <taxon>Ditrysia</taxon>
        <taxon>Papilionoidea</taxon>
        <taxon>Nymphalidae</taxon>
        <taxon>Satyrinae</taxon>
        <taxon>Satyrini</taxon>
        <taxon>Parargina</taxon>
        <taxon>Pararge</taxon>
    </lineage>
</organism>
<accession>S4PSS4</accession>
<dbReference type="AlphaFoldDB" id="S4PSS4"/>
<evidence type="ECO:0000256" key="1">
    <source>
        <dbReference type="SAM" id="MobiDB-lite"/>
    </source>
</evidence>
<feature type="non-terminal residue" evidence="2">
    <location>
        <position position="1"/>
    </location>
</feature>